<dbReference type="AlphaFoldDB" id="A0A179T2M1"/>
<accession>A0A179T2M1</accession>
<comment type="caution">
    <text evidence="7">The sequence shown here is derived from an EMBL/GenBank/DDBJ whole genome shotgun (WGS) entry which is preliminary data.</text>
</comment>
<feature type="transmembrane region" description="Helical" evidence="5">
    <location>
        <begin position="124"/>
        <end position="146"/>
    </location>
</feature>
<dbReference type="Proteomes" id="UP000078534">
    <property type="component" value="Unassembled WGS sequence"/>
</dbReference>
<dbReference type="PANTHER" id="PTHR37422">
    <property type="entry name" value="TEICHURONIC ACID BIOSYNTHESIS PROTEIN TUAE"/>
    <property type="match status" value="1"/>
</dbReference>
<feature type="transmembrane region" description="Helical" evidence="5">
    <location>
        <begin position="197"/>
        <end position="228"/>
    </location>
</feature>
<dbReference type="PANTHER" id="PTHR37422:SF17">
    <property type="entry name" value="O-ANTIGEN LIGASE"/>
    <property type="match status" value="1"/>
</dbReference>
<dbReference type="EMBL" id="LWSG01000005">
    <property type="protein sequence ID" value="OAS88185.1"/>
    <property type="molecule type" value="Genomic_DNA"/>
</dbReference>
<dbReference type="InterPro" id="IPR007016">
    <property type="entry name" value="O-antigen_ligase-rel_domated"/>
</dbReference>
<proteinExistence type="predicted"/>
<feature type="domain" description="O-antigen ligase-related" evidence="6">
    <location>
        <begin position="199"/>
        <end position="352"/>
    </location>
</feature>
<sequence>MKFSIKKLIVFIMVCTFLFQDTILYYYNSSFVNSLDELFILLYATIAIFYCIGNGKINRTSFFIFILSIIYLFIGFISGVINSNYQIYNLLMGGFLVVKVYILIFSVINVPLKKNTSIYIVEAIKFAAYICAIVGIFNFILPNLYLKIFPFGFTDYRLGFTSVMSLFIHPGIYGWFMLFTAFYYFSEYTRKKEKKLIYSFFFFSVMAILSFKVKVILAILVVIVVYVYVIENRKIKATQIFSTIGLLSIIWLFFGRLIYNTYTLYFTQTDTISARYALSHTSLEILRDYFPIGVGFGKFASWFARINYSEFYYKYGINDVYGLDPQNPFFGTDTFWPAVIGETGFLGFVVYCVLLIYIFKRLYSIYKKNKDNHFCLFSILILVQALVESSGEPIFNSSPQNIIIGVILGLALSKRKGYNAKNSILYA</sequence>
<dbReference type="Pfam" id="PF04932">
    <property type="entry name" value="Wzy_C"/>
    <property type="match status" value="1"/>
</dbReference>
<protein>
    <recommendedName>
        <fullName evidence="6">O-antigen ligase-related domain-containing protein</fullName>
    </recommendedName>
</protein>
<evidence type="ECO:0000256" key="5">
    <source>
        <dbReference type="SAM" id="Phobius"/>
    </source>
</evidence>
<dbReference type="GO" id="GO:0016020">
    <property type="term" value="C:membrane"/>
    <property type="evidence" value="ECO:0007669"/>
    <property type="project" value="UniProtKB-SubCell"/>
</dbReference>
<keyword evidence="2 5" id="KW-0812">Transmembrane</keyword>
<keyword evidence="3 5" id="KW-1133">Transmembrane helix</keyword>
<comment type="subcellular location">
    <subcellularLocation>
        <location evidence="1">Membrane</location>
        <topology evidence="1">Multi-pass membrane protein</topology>
    </subcellularLocation>
</comment>
<evidence type="ECO:0000313" key="7">
    <source>
        <dbReference type="EMBL" id="OAS88185.1"/>
    </source>
</evidence>
<evidence type="ECO:0000256" key="4">
    <source>
        <dbReference type="ARBA" id="ARBA00023136"/>
    </source>
</evidence>
<feature type="transmembrane region" description="Helical" evidence="5">
    <location>
        <begin position="335"/>
        <end position="359"/>
    </location>
</feature>
<feature type="transmembrane region" description="Helical" evidence="5">
    <location>
        <begin position="87"/>
        <end position="112"/>
    </location>
</feature>
<name>A0A179T2M1_9BACI</name>
<evidence type="ECO:0000256" key="2">
    <source>
        <dbReference type="ARBA" id="ARBA00022692"/>
    </source>
</evidence>
<feature type="transmembrane region" description="Helical" evidence="5">
    <location>
        <begin position="7"/>
        <end position="26"/>
    </location>
</feature>
<keyword evidence="4 5" id="KW-0472">Membrane</keyword>
<feature type="transmembrane region" description="Helical" evidence="5">
    <location>
        <begin position="62"/>
        <end position="81"/>
    </location>
</feature>
<feature type="transmembrane region" description="Helical" evidence="5">
    <location>
        <begin position="289"/>
        <end position="308"/>
    </location>
</feature>
<feature type="transmembrane region" description="Helical" evidence="5">
    <location>
        <begin position="38"/>
        <end position="55"/>
    </location>
</feature>
<evidence type="ECO:0000313" key="8">
    <source>
        <dbReference type="Proteomes" id="UP000078534"/>
    </source>
</evidence>
<dbReference type="InterPro" id="IPR051533">
    <property type="entry name" value="WaaL-like"/>
</dbReference>
<feature type="transmembrane region" description="Helical" evidence="5">
    <location>
        <begin position="240"/>
        <end position="259"/>
    </location>
</feature>
<evidence type="ECO:0000256" key="3">
    <source>
        <dbReference type="ARBA" id="ARBA00022989"/>
    </source>
</evidence>
<keyword evidence="8" id="KW-1185">Reference proteome</keyword>
<evidence type="ECO:0000259" key="6">
    <source>
        <dbReference type="Pfam" id="PF04932"/>
    </source>
</evidence>
<evidence type="ECO:0000256" key="1">
    <source>
        <dbReference type="ARBA" id="ARBA00004141"/>
    </source>
</evidence>
<reference evidence="8" key="1">
    <citation type="submission" date="2016-04" db="EMBL/GenBank/DDBJ databases">
        <authorList>
            <person name="Lyu Z."/>
            <person name="Lyu W."/>
        </authorList>
    </citation>
    <scope>NUCLEOTIDE SEQUENCE [LARGE SCALE GENOMIC DNA]</scope>
    <source>
        <strain evidence="8">C44</strain>
    </source>
</reference>
<feature type="transmembrane region" description="Helical" evidence="5">
    <location>
        <begin position="166"/>
        <end position="185"/>
    </location>
</feature>
<dbReference type="STRING" id="152268.A6K24_17575"/>
<gene>
    <name evidence="7" type="ORF">A6K24_17575</name>
</gene>
<organism evidence="7 8">
    <name type="scientific">Metabacillus litoralis</name>
    <dbReference type="NCBI Taxonomy" id="152268"/>
    <lineage>
        <taxon>Bacteria</taxon>
        <taxon>Bacillati</taxon>
        <taxon>Bacillota</taxon>
        <taxon>Bacilli</taxon>
        <taxon>Bacillales</taxon>
        <taxon>Bacillaceae</taxon>
        <taxon>Metabacillus</taxon>
    </lineage>
</organism>